<evidence type="ECO:0000259" key="2">
    <source>
        <dbReference type="Pfam" id="PF00754"/>
    </source>
</evidence>
<feature type="domain" description="F5/8 type C" evidence="2">
    <location>
        <begin position="1269"/>
        <end position="1376"/>
    </location>
</feature>
<reference evidence="4" key="1">
    <citation type="submission" date="2016-10" db="EMBL/GenBank/DDBJ databases">
        <authorList>
            <person name="Varghese N."/>
            <person name="Submissions S."/>
        </authorList>
    </citation>
    <scope>NUCLEOTIDE SEQUENCE [LARGE SCALE GENOMIC DNA]</scope>
    <source>
        <strain evidence="4">CGMCC 1.11014</strain>
    </source>
</reference>
<dbReference type="Gene3D" id="2.60.40.10">
    <property type="entry name" value="Immunoglobulins"/>
    <property type="match status" value="1"/>
</dbReference>
<evidence type="ECO:0000313" key="4">
    <source>
        <dbReference type="Proteomes" id="UP000199391"/>
    </source>
</evidence>
<dbReference type="GO" id="GO:0016829">
    <property type="term" value="F:lyase activity"/>
    <property type="evidence" value="ECO:0007669"/>
    <property type="project" value="UniProtKB-KW"/>
</dbReference>
<dbReference type="InterPro" id="IPR013783">
    <property type="entry name" value="Ig-like_fold"/>
</dbReference>
<keyword evidence="4" id="KW-1185">Reference proteome</keyword>
<proteinExistence type="predicted"/>
<dbReference type="EMBL" id="FPBO01000029">
    <property type="protein sequence ID" value="SFV09042.1"/>
    <property type="molecule type" value="Genomic_DNA"/>
</dbReference>
<dbReference type="GO" id="GO:0016020">
    <property type="term" value="C:membrane"/>
    <property type="evidence" value="ECO:0007669"/>
    <property type="project" value="InterPro"/>
</dbReference>
<dbReference type="SUPFAM" id="SSF49313">
    <property type="entry name" value="Cadherin-like"/>
    <property type="match status" value="1"/>
</dbReference>
<dbReference type="InterPro" id="IPR000421">
    <property type="entry name" value="FA58C"/>
</dbReference>
<evidence type="ECO:0000256" key="1">
    <source>
        <dbReference type="SAM" id="SignalP"/>
    </source>
</evidence>
<dbReference type="InterPro" id="IPR015919">
    <property type="entry name" value="Cadherin-like_sf"/>
</dbReference>
<dbReference type="GO" id="GO:0005509">
    <property type="term" value="F:calcium ion binding"/>
    <property type="evidence" value="ECO:0007669"/>
    <property type="project" value="InterPro"/>
</dbReference>
<dbReference type="SUPFAM" id="SSF48230">
    <property type="entry name" value="Chondroitin AC/alginate lyase"/>
    <property type="match status" value="1"/>
</dbReference>
<organism evidence="3 4">
    <name type="scientific">Pseudoduganella namucuonensis</name>
    <dbReference type="NCBI Taxonomy" id="1035707"/>
    <lineage>
        <taxon>Bacteria</taxon>
        <taxon>Pseudomonadati</taxon>
        <taxon>Pseudomonadota</taxon>
        <taxon>Betaproteobacteria</taxon>
        <taxon>Burkholderiales</taxon>
        <taxon>Oxalobacteraceae</taxon>
        <taxon>Telluria group</taxon>
        <taxon>Pseudoduganella</taxon>
    </lineage>
</organism>
<dbReference type="NCBIfam" id="NF047446">
    <property type="entry name" value="barrel_OmpL47"/>
    <property type="match status" value="2"/>
</dbReference>
<dbReference type="Gene3D" id="2.60.120.260">
    <property type="entry name" value="Galactose-binding domain-like"/>
    <property type="match status" value="3"/>
</dbReference>
<dbReference type="InterPro" id="IPR008929">
    <property type="entry name" value="Chondroitin_lyas"/>
</dbReference>
<sequence length="1666" mass="178158">MRILRFDVSFRRLASMVISASMVATLVPLPGGVAQAADTIQTLATSYQPTINEAIDASGFKHPGMGFTKETLENVRTQVRAQQEPWNTYFNSMLGSGSASKTPTIKNVSGDPTKPRLYGLTSQGDQTLFIADALVAYTQAILYYVTGDETYRGNAMRIIRLYAQMDPTRYSYYTDAHIHTGIPLSRMTAAAEILRYTSTQTPALAWTDDDTLNFTNNLVIPVMQTYNSCNCRFMNQHLYTTLAKMSGAIFTGNREEYDRAVEWFTVNKDAVDQGQTGSIKQLFRLVTKNDLTGEAVTPAVQHVEMGRDQAHGAGDITNAQILSRLMMGQGTKVDPVLGTPSTAPDAVGPYEFLDDRIFKAAELFGTFMQGYDIPWVPTASHTDADGNPTVVYRDLSGYYRGRIGQNTWESFYYYKYVRNMNMEQASPGFTRFFSTRNGYNWDAVDGGGDFWLFIPAAAASEGSKYLAMSPVDPYREVDWHFTPRDAHSQVMTDTTASYIRTTATEAGSKYVVYGYGYGTGSLSLRIRTNGVATMEAFYSTIQLPNTNGQWMYVNFPGSLIDFLEVTIKGAGTTVDFDHINVNGGSLSLPTFNAGNAELSIYSYVGTSQTVSTSFAATDSNPAATLTYQIDHLPPGASFNTSTGAFSWLPNQAGTHSFVVQASDGTTITSKRFSVIVGADRQATVNLLNGVYAPNSLYVSSTLATYNAANNDIASVISSATDEVFFQKLATLRSALEDLQLLTPVIADGSMNYAKMLLPASTFKNEAFKALDDDSDSFVYFGWAAGNRVHTLDFGPSFKISATAFALQARQSFPERVGDTTVYGSNDNANWTRLTPGQTVVTEDLQHLPVSGELHNQRFRFIKIAMSANSILELAEFHIFGTRYETVNAIASVTMSSDQALRRRVIPGNTVKVNFVSTEPINNVNVTIQGQAATVTTADNLNWTASAVINATAAPGNVGFLLNYKTAAGLDAEPTIFTTDGSGVYIADQTNFIGNLTTITTVSDSSGRNAVDAVNTANLLLDSNLNTSTDYRLNGAGWGAWVEFDFRGGGTVSLSRVEIIARPDQVARINGAFVQGSNDRTTWDTITNNAGNTADWQTLWANSATPYRYVRVTNGNNWVGNMSELRLYGIVKSSAQIATASISSAQSLSPASALNKRVVAGNTVKLTFTAKAAITDVTATIHGQAATVTTTDNVNFTATAVLAQSVAAGKVNFAVNYKMADGSAGYPATATTDGSGAYVVDESDLIRNISTVATLIDSTVNRSAAVTKSNVDALFDGNIFSASDFRIGSNNSGIGSYIIFDFKAGNQVNLTSVELLARQDQTLRAKSTVFQGSNDGSTWTAITNAAAQAQDWQTFAVGSAVPYRYIRIYNPTNWVGNLAEVRLHGSLHGADTTAPATQADAPGGAVNKDTTVTLSATDTGSGVQATYYAVDGGAQRTGNAILFNTEGNHSLVYWSVDWAGNIEPQRSASVRIDKTAPVTTATASQAAPASGWYSGDVSLALSVAADGGSPAAATHYTVDGGAQQTGNTVALSAKGTHTVSYWSVDQAGNTEQARSLTVNIGPIDLGASVKMTQQGATLNRATGKYVGGMTLTNTTGSTLTGPLTLRLNGLGNGLVLDNATGMDAAGAPYVALANPLAPGSSVTVNLTFSNPNRAPVTYSAQLFRGQP</sequence>
<feature type="chain" id="PRO_5011677098" evidence="1">
    <location>
        <begin position="37"/>
        <end position="1666"/>
    </location>
</feature>
<dbReference type="InterPro" id="IPR058094">
    <property type="entry name" value="Ig-like_OmpL47-like"/>
</dbReference>
<feature type="signal peptide" evidence="1">
    <location>
        <begin position="1"/>
        <end position="36"/>
    </location>
</feature>
<accession>A0A1I7LH82</accession>
<dbReference type="Gene3D" id="1.50.10.100">
    <property type="entry name" value="Chondroitin AC/alginate lyase"/>
    <property type="match status" value="1"/>
</dbReference>
<dbReference type="OrthoDB" id="8727478at2"/>
<protein>
    <submittedName>
        <fullName evidence="3">Alginate lyase</fullName>
    </submittedName>
</protein>
<dbReference type="SUPFAM" id="SSF49785">
    <property type="entry name" value="Galactose-binding domain-like"/>
    <property type="match status" value="3"/>
</dbReference>
<keyword evidence="1" id="KW-0732">Signal</keyword>
<name>A0A1I7LH82_9BURK</name>
<keyword evidence="3" id="KW-0456">Lyase</keyword>
<gene>
    <name evidence="3" type="ORF">SAMN05216552_102920</name>
</gene>
<dbReference type="InterPro" id="IPR008979">
    <property type="entry name" value="Galactose-bd-like_sf"/>
</dbReference>
<dbReference type="STRING" id="1035707.SAMN05216552_102920"/>
<dbReference type="Proteomes" id="UP000199391">
    <property type="component" value="Unassembled WGS sequence"/>
</dbReference>
<dbReference type="Pfam" id="PF00754">
    <property type="entry name" value="F5_F8_type_C"/>
    <property type="match status" value="1"/>
</dbReference>
<dbReference type="Gene3D" id="3.30.1920.20">
    <property type="match status" value="2"/>
</dbReference>
<evidence type="ECO:0000313" key="3">
    <source>
        <dbReference type="EMBL" id="SFV09042.1"/>
    </source>
</evidence>